<evidence type="ECO:0000313" key="3">
    <source>
        <dbReference type="Proteomes" id="UP000616839"/>
    </source>
</evidence>
<evidence type="ECO:0000313" key="2">
    <source>
        <dbReference type="EMBL" id="MBD8868696.1"/>
    </source>
</evidence>
<accession>A0A927Q1F7</accession>
<comment type="caution">
    <text evidence="2">The sequence shown here is derived from an EMBL/GenBank/DDBJ whole genome shotgun (WGS) entry which is preliminary data.</text>
</comment>
<evidence type="ECO:0008006" key="4">
    <source>
        <dbReference type="Google" id="ProtNLM"/>
    </source>
</evidence>
<keyword evidence="3" id="KW-1185">Reference proteome</keyword>
<feature type="region of interest" description="Disordered" evidence="1">
    <location>
        <begin position="362"/>
        <end position="381"/>
    </location>
</feature>
<dbReference type="Proteomes" id="UP000616839">
    <property type="component" value="Unassembled WGS sequence"/>
</dbReference>
<reference evidence="2" key="1">
    <citation type="submission" date="2020-09" db="EMBL/GenBank/DDBJ databases">
        <title>Nocardioides sp. strain MJB4 16S ribosomal RNA gene Genome sequencing and assembly.</title>
        <authorList>
            <person name="Kim I."/>
        </authorList>
    </citation>
    <scope>NUCLEOTIDE SEQUENCE</scope>
    <source>
        <strain evidence="2">MJB4</strain>
    </source>
</reference>
<proteinExistence type="predicted"/>
<dbReference type="AlphaFoldDB" id="A0A927Q1F7"/>
<organism evidence="2 3">
    <name type="scientific">Nocardioides donggukensis</name>
    <dbReference type="NCBI Taxonomy" id="2774019"/>
    <lineage>
        <taxon>Bacteria</taxon>
        <taxon>Bacillati</taxon>
        <taxon>Actinomycetota</taxon>
        <taxon>Actinomycetes</taxon>
        <taxon>Propionibacteriales</taxon>
        <taxon>Nocardioidaceae</taxon>
        <taxon>Nocardioides</taxon>
    </lineage>
</organism>
<dbReference type="RefSeq" id="WP_192140537.1">
    <property type="nucleotide sequence ID" value="NZ_JACYXZ010000001.1"/>
</dbReference>
<evidence type="ECO:0000256" key="1">
    <source>
        <dbReference type="SAM" id="MobiDB-lite"/>
    </source>
</evidence>
<gene>
    <name evidence="2" type="ORF">IE331_03565</name>
</gene>
<name>A0A927Q1F7_9ACTN</name>
<sequence>MEQEMPDSAGETLTAIEGALRIKREAEAELLRLAGHWADLHGAVRPAYDERDRIGVPVRLGGEGTPEVLEFASAELAISLEVHPLAARSLMADVLDLRHRLPHLWSLTVDELRVPDWVARRVARLSRDLPEDVVAHLDARIAGETPDAATLPPSRLFTLVEAMVLAHRDAERDAEREAALADRFVSVSSHRARPGTTGVYGCVDDAGGQEIDHTLDRLAAALRAAGDTDPVDVRRAKALVALAEPARALRLLAGEATEAASADDTGSPSAAVLHLHVTDRALFGLDRGVARWEGVGPITRRHLVDLLRHRRVTVRPVHLPADERPRDSYEYVGDLREAVLLTVPRDCYPYAVGEARRSDVDHTIPYDETGPPGQTRLGNAGPLTRHHHRIKTAGAIRVRQPTPGTFVWATPHHRYRVTDRTGTRPVPRRIGEAIHSGHPMEVRLGTILLT</sequence>
<protein>
    <recommendedName>
        <fullName evidence="4">DUF222 domain-containing protein</fullName>
    </recommendedName>
</protein>
<dbReference type="EMBL" id="JACYXZ010000001">
    <property type="protein sequence ID" value="MBD8868696.1"/>
    <property type="molecule type" value="Genomic_DNA"/>
</dbReference>